<evidence type="ECO:0000256" key="1">
    <source>
        <dbReference type="SAM" id="MobiDB-lite"/>
    </source>
</evidence>
<feature type="compositionally biased region" description="Polar residues" evidence="1">
    <location>
        <begin position="331"/>
        <end position="340"/>
    </location>
</feature>
<reference evidence="3 4" key="1">
    <citation type="journal article" date="2014" name="BMC Genomics">
        <title>Genome and secretome analysis of the hemibiotrophic fungal pathogen, Moniliophthora roreri, which causes frosty pod rot disease of cacao: mechanisms of the biotrophic and necrotrophic phases.</title>
        <authorList>
            <person name="Meinhardt L.W."/>
            <person name="Costa G.G.L."/>
            <person name="Thomazella D.P.T."/>
            <person name="Teixeira P.J.P.L."/>
            <person name="Carazzolle M.F."/>
            <person name="Schuster S.C."/>
            <person name="Carlson J.E."/>
            <person name="Guiltinan M.J."/>
            <person name="Mieczkowski P."/>
            <person name="Farmer A."/>
            <person name="Ramaraj T."/>
            <person name="Crozier J."/>
            <person name="Davis R.E."/>
            <person name="Shao J."/>
            <person name="Melnick R.L."/>
            <person name="Pereira G.A.G."/>
            <person name="Bailey B.A."/>
        </authorList>
    </citation>
    <scope>NUCLEOTIDE SEQUENCE [LARGE SCALE GENOMIC DNA]</scope>
    <source>
        <strain evidence="3 4">MCA 2997</strain>
    </source>
</reference>
<gene>
    <name evidence="3" type="ORF">Moror_9238</name>
</gene>
<keyword evidence="2" id="KW-0472">Membrane</keyword>
<evidence type="ECO:0000313" key="4">
    <source>
        <dbReference type="Proteomes" id="UP000017559"/>
    </source>
</evidence>
<feature type="compositionally biased region" description="Polar residues" evidence="1">
    <location>
        <begin position="350"/>
        <end position="365"/>
    </location>
</feature>
<name>V2WWN4_MONRO</name>
<dbReference type="OrthoDB" id="3265563at2759"/>
<dbReference type="AlphaFoldDB" id="V2WWN4"/>
<organism evidence="3 4">
    <name type="scientific">Moniliophthora roreri (strain MCA 2997)</name>
    <name type="common">Cocoa frosty pod rot fungus</name>
    <name type="synonym">Crinipellis roreri</name>
    <dbReference type="NCBI Taxonomy" id="1381753"/>
    <lineage>
        <taxon>Eukaryota</taxon>
        <taxon>Fungi</taxon>
        <taxon>Dikarya</taxon>
        <taxon>Basidiomycota</taxon>
        <taxon>Agaricomycotina</taxon>
        <taxon>Agaricomycetes</taxon>
        <taxon>Agaricomycetidae</taxon>
        <taxon>Agaricales</taxon>
        <taxon>Marasmiineae</taxon>
        <taxon>Marasmiaceae</taxon>
        <taxon>Moniliophthora</taxon>
    </lineage>
</organism>
<dbReference type="Proteomes" id="UP000017559">
    <property type="component" value="Unassembled WGS sequence"/>
</dbReference>
<feature type="transmembrane region" description="Helical" evidence="2">
    <location>
        <begin position="70"/>
        <end position="88"/>
    </location>
</feature>
<protein>
    <submittedName>
        <fullName evidence="3">Uncharacterized protein</fullName>
    </submittedName>
</protein>
<feature type="transmembrane region" description="Helical" evidence="2">
    <location>
        <begin position="28"/>
        <end position="49"/>
    </location>
</feature>
<feature type="transmembrane region" description="Helical" evidence="2">
    <location>
        <begin position="117"/>
        <end position="139"/>
    </location>
</feature>
<feature type="region of interest" description="Disordered" evidence="1">
    <location>
        <begin position="321"/>
        <end position="365"/>
    </location>
</feature>
<dbReference type="KEGG" id="mrr:Moror_9238"/>
<feature type="transmembrane region" description="Helical" evidence="2">
    <location>
        <begin position="151"/>
        <end position="176"/>
    </location>
</feature>
<dbReference type="EMBL" id="AWSO01001184">
    <property type="protein sequence ID" value="ESK84956.1"/>
    <property type="molecule type" value="Genomic_DNA"/>
</dbReference>
<evidence type="ECO:0000256" key="2">
    <source>
        <dbReference type="SAM" id="Phobius"/>
    </source>
</evidence>
<keyword evidence="4" id="KW-1185">Reference proteome</keyword>
<keyword evidence="2" id="KW-1133">Transmembrane helix</keyword>
<feature type="compositionally biased region" description="Basic and acidic residues" evidence="1">
    <location>
        <begin position="321"/>
        <end position="330"/>
    </location>
</feature>
<accession>V2WWN4</accession>
<proteinExistence type="predicted"/>
<dbReference type="HOGENOM" id="CLU_044614_2_0_1"/>
<comment type="caution">
    <text evidence="3">The sequence shown here is derived from an EMBL/GenBank/DDBJ whole genome shotgun (WGS) entry which is preliminary data.</text>
</comment>
<sequence>MSSQSELEEAVAPFLDRQYAVTLPLNTIIVNLLVYGIYVVIFGICVSIFRHSRKDPDNDRRNKIYVWSTYLLFSLATILTAELIWHYYDQVVFSYDAARSKDYEPLLEYLGKDDVKMARRGIVCSLRALICLTSDLTVIHRCYTIWDSRKIVALPLLFAALCSTCVAVAGGVLMALGKGDTFDDLNWDLYVKGNRMALAVEVINAIISFSVALLSAGRIWFISRQVRQLLGRKTSFMYRTVIAIMRVNQLIAQYHGAIAINLIIIHVSGPDFKKSAPIDFSTVVYQVSGIAPTLVIARARAGKSIESVNRTFSTLQFATHQDVENPRESMSHPQQVSISIRGSPRDRDQAASTGSNSGDLSVSEK</sequence>
<keyword evidence="2" id="KW-0812">Transmembrane</keyword>
<feature type="transmembrane region" description="Helical" evidence="2">
    <location>
        <begin position="196"/>
        <end position="221"/>
    </location>
</feature>
<evidence type="ECO:0000313" key="3">
    <source>
        <dbReference type="EMBL" id="ESK84956.1"/>
    </source>
</evidence>